<dbReference type="OrthoDB" id="10580172at2759"/>
<organism evidence="2 3">
    <name type="scientific">Rhizophagus clarus</name>
    <dbReference type="NCBI Taxonomy" id="94130"/>
    <lineage>
        <taxon>Eukaryota</taxon>
        <taxon>Fungi</taxon>
        <taxon>Fungi incertae sedis</taxon>
        <taxon>Mucoromycota</taxon>
        <taxon>Glomeromycotina</taxon>
        <taxon>Glomeromycetes</taxon>
        <taxon>Glomerales</taxon>
        <taxon>Glomeraceae</taxon>
        <taxon>Rhizophagus</taxon>
    </lineage>
</organism>
<keyword evidence="1" id="KW-0812">Transmembrane</keyword>
<dbReference type="AlphaFoldDB" id="A0A8H3QW68"/>
<feature type="transmembrane region" description="Helical" evidence="1">
    <location>
        <begin position="46"/>
        <end position="63"/>
    </location>
</feature>
<proteinExistence type="predicted"/>
<accession>A0A8H3QW68</accession>
<gene>
    <name evidence="2" type="ORF">RCL2_002044600</name>
</gene>
<evidence type="ECO:0000313" key="3">
    <source>
        <dbReference type="Proteomes" id="UP000615446"/>
    </source>
</evidence>
<feature type="transmembrane region" description="Helical" evidence="1">
    <location>
        <begin position="20"/>
        <end position="40"/>
    </location>
</feature>
<comment type="caution">
    <text evidence="2">The sequence shown here is derived from an EMBL/GenBank/DDBJ whole genome shotgun (WGS) entry which is preliminary data.</text>
</comment>
<dbReference type="Proteomes" id="UP000615446">
    <property type="component" value="Unassembled WGS sequence"/>
</dbReference>
<evidence type="ECO:0000313" key="2">
    <source>
        <dbReference type="EMBL" id="GES93697.1"/>
    </source>
</evidence>
<keyword evidence="1" id="KW-1133">Transmembrane helix</keyword>
<dbReference type="EMBL" id="BLAL01000229">
    <property type="protein sequence ID" value="GES93697.1"/>
    <property type="molecule type" value="Genomic_DNA"/>
</dbReference>
<evidence type="ECO:0000256" key="1">
    <source>
        <dbReference type="SAM" id="Phobius"/>
    </source>
</evidence>
<name>A0A8H3QW68_9GLOM</name>
<reference evidence="2" key="1">
    <citation type="submission" date="2019-10" db="EMBL/GenBank/DDBJ databases">
        <title>Conservation and host-specific expression of non-tandemly repeated heterogenous ribosome RNA gene in arbuscular mycorrhizal fungi.</title>
        <authorList>
            <person name="Maeda T."/>
            <person name="Kobayashi Y."/>
            <person name="Nakagawa T."/>
            <person name="Ezawa T."/>
            <person name="Yamaguchi K."/>
            <person name="Bino T."/>
            <person name="Nishimoto Y."/>
            <person name="Shigenobu S."/>
            <person name="Kawaguchi M."/>
        </authorList>
    </citation>
    <scope>NUCLEOTIDE SEQUENCE</scope>
    <source>
        <strain evidence="2">HR1</strain>
    </source>
</reference>
<sequence length="129" mass="15100">MFISIGFSGVEDRNDQIRKVLNVLAIVSFLPPTLLQIIWIMIDRPINGYFVTTWVAFLGIYTARAENFAFLRSTWRKVLQSKIVENKMPPSVDNDIVSLNFHYRNAENKNIIFALEISKDKKRFYANRR</sequence>
<keyword evidence="1" id="KW-0472">Membrane</keyword>
<protein>
    <submittedName>
        <fullName evidence="2">Uncharacterized protein</fullName>
    </submittedName>
</protein>